<reference evidence="1" key="1">
    <citation type="journal article" date="2019" name="bioRxiv">
        <title>The Genome of the Zebra Mussel, Dreissena polymorpha: A Resource for Invasive Species Research.</title>
        <authorList>
            <person name="McCartney M.A."/>
            <person name="Auch B."/>
            <person name="Kono T."/>
            <person name="Mallez S."/>
            <person name="Zhang Y."/>
            <person name="Obille A."/>
            <person name="Becker A."/>
            <person name="Abrahante J.E."/>
            <person name="Garbe J."/>
            <person name="Badalamenti J.P."/>
            <person name="Herman A."/>
            <person name="Mangelson H."/>
            <person name="Liachko I."/>
            <person name="Sullivan S."/>
            <person name="Sone E.D."/>
            <person name="Koren S."/>
            <person name="Silverstein K.A.T."/>
            <person name="Beckman K.B."/>
            <person name="Gohl D.M."/>
        </authorList>
    </citation>
    <scope>NUCLEOTIDE SEQUENCE</scope>
    <source>
        <strain evidence="1">Duluth1</strain>
        <tissue evidence="1">Whole animal</tissue>
    </source>
</reference>
<name>A0A9D4R4K7_DREPO</name>
<comment type="caution">
    <text evidence="1">The sequence shown here is derived from an EMBL/GenBank/DDBJ whole genome shotgun (WGS) entry which is preliminary data.</text>
</comment>
<gene>
    <name evidence="1" type="ORF">DPMN_096562</name>
</gene>
<dbReference type="EMBL" id="JAIWYP010000003">
    <property type="protein sequence ID" value="KAH3854023.1"/>
    <property type="molecule type" value="Genomic_DNA"/>
</dbReference>
<dbReference type="AlphaFoldDB" id="A0A9D4R4K7"/>
<accession>A0A9D4R4K7</accession>
<organism evidence="1 2">
    <name type="scientific">Dreissena polymorpha</name>
    <name type="common">Zebra mussel</name>
    <name type="synonym">Mytilus polymorpha</name>
    <dbReference type="NCBI Taxonomy" id="45954"/>
    <lineage>
        <taxon>Eukaryota</taxon>
        <taxon>Metazoa</taxon>
        <taxon>Spiralia</taxon>
        <taxon>Lophotrochozoa</taxon>
        <taxon>Mollusca</taxon>
        <taxon>Bivalvia</taxon>
        <taxon>Autobranchia</taxon>
        <taxon>Heteroconchia</taxon>
        <taxon>Euheterodonta</taxon>
        <taxon>Imparidentia</taxon>
        <taxon>Neoheterodontei</taxon>
        <taxon>Myida</taxon>
        <taxon>Dreissenoidea</taxon>
        <taxon>Dreissenidae</taxon>
        <taxon>Dreissena</taxon>
    </lineage>
</organism>
<proteinExistence type="predicted"/>
<reference evidence="1" key="2">
    <citation type="submission" date="2020-11" db="EMBL/GenBank/DDBJ databases">
        <authorList>
            <person name="McCartney M.A."/>
            <person name="Auch B."/>
            <person name="Kono T."/>
            <person name="Mallez S."/>
            <person name="Becker A."/>
            <person name="Gohl D.M."/>
            <person name="Silverstein K.A.T."/>
            <person name="Koren S."/>
            <person name="Bechman K.B."/>
            <person name="Herman A."/>
            <person name="Abrahante J.E."/>
            <person name="Garbe J."/>
        </authorList>
    </citation>
    <scope>NUCLEOTIDE SEQUENCE</scope>
    <source>
        <strain evidence="1">Duluth1</strain>
        <tissue evidence="1">Whole animal</tissue>
    </source>
</reference>
<keyword evidence="2" id="KW-1185">Reference proteome</keyword>
<dbReference type="Proteomes" id="UP000828390">
    <property type="component" value="Unassembled WGS sequence"/>
</dbReference>
<evidence type="ECO:0000313" key="2">
    <source>
        <dbReference type="Proteomes" id="UP000828390"/>
    </source>
</evidence>
<evidence type="ECO:0000313" key="1">
    <source>
        <dbReference type="EMBL" id="KAH3854023.1"/>
    </source>
</evidence>
<protein>
    <submittedName>
        <fullName evidence="1">Uncharacterized protein</fullName>
    </submittedName>
</protein>
<sequence>MRIQTCPNYTSGRYQAIPAEETFFCQDFHTCCLCKKKIHQQSTMLAGSSSQTGVFEGKLIPSIPLLDALRIFS</sequence>